<feature type="compositionally biased region" description="Low complexity" evidence="1">
    <location>
        <begin position="50"/>
        <end position="64"/>
    </location>
</feature>
<gene>
    <name evidence="2" type="ORF">GPECTOR_786g5</name>
</gene>
<dbReference type="Proteomes" id="UP000075714">
    <property type="component" value="Unassembled WGS sequence"/>
</dbReference>
<evidence type="ECO:0000313" key="3">
    <source>
        <dbReference type="Proteomes" id="UP000075714"/>
    </source>
</evidence>
<feature type="compositionally biased region" description="Gly residues" evidence="1">
    <location>
        <begin position="82"/>
        <end position="91"/>
    </location>
</feature>
<dbReference type="OrthoDB" id="546036at2759"/>
<feature type="region of interest" description="Disordered" evidence="1">
    <location>
        <begin position="50"/>
        <end position="95"/>
    </location>
</feature>
<protein>
    <submittedName>
        <fullName evidence="2">Uncharacterized protein</fullName>
    </submittedName>
</protein>
<sequence>MLELLGLEPDARCCSADLLRGVSQCRTEQELLAVLCVMVTRRADEEEAAAAAAEGEAEAGAAGRRAARREGERDGSRRSLGGNSGGGGGFSASGEEAKRRVRAAWDKLRRGGLVNVAAAAATGTPAGALSYNAAAPQLPPYRVAVARAELRTHGTAAAATAAVLGGRGRSAARGDVQLTFDMEASSEGYYLSRHPLLASHDRVVRLEVGFDAALDGPRPQREAARGALERLAGEGFLFAGRLYRYCAAKDSSMWFLAVSSARPADMAWEPISNPIMFRPRPR</sequence>
<reference evidence="3" key="1">
    <citation type="journal article" date="2016" name="Nat. Commun.">
        <title>The Gonium pectorale genome demonstrates co-option of cell cycle regulation during the evolution of multicellularity.</title>
        <authorList>
            <person name="Hanschen E.R."/>
            <person name="Marriage T.N."/>
            <person name="Ferris P.J."/>
            <person name="Hamaji T."/>
            <person name="Toyoda A."/>
            <person name="Fujiyama A."/>
            <person name="Neme R."/>
            <person name="Noguchi H."/>
            <person name="Minakuchi Y."/>
            <person name="Suzuki M."/>
            <person name="Kawai-Toyooka H."/>
            <person name="Smith D.R."/>
            <person name="Sparks H."/>
            <person name="Anderson J."/>
            <person name="Bakaric R."/>
            <person name="Luria V."/>
            <person name="Karger A."/>
            <person name="Kirschner M.W."/>
            <person name="Durand P.M."/>
            <person name="Michod R.E."/>
            <person name="Nozaki H."/>
            <person name="Olson B.J."/>
        </authorList>
    </citation>
    <scope>NUCLEOTIDE SEQUENCE [LARGE SCALE GENOMIC DNA]</scope>
    <source>
        <strain evidence="3">NIES-2863</strain>
    </source>
</reference>
<name>A0A150FVQ5_GONPE</name>
<dbReference type="EMBL" id="LSYV01000782">
    <property type="protein sequence ID" value="KXZ41110.1"/>
    <property type="molecule type" value="Genomic_DNA"/>
</dbReference>
<organism evidence="2 3">
    <name type="scientific">Gonium pectorale</name>
    <name type="common">Green alga</name>
    <dbReference type="NCBI Taxonomy" id="33097"/>
    <lineage>
        <taxon>Eukaryota</taxon>
        <taxon>Viridiplantae</taxon>
        <taxon>Chlorophyta</taxon>
        <taxon>core chlorophytes</taxon>
        <taxon>Chlorophyceae</taxon>
        <taxon>CS clade</taxon>
        <taxon>Chlamydomonadales</taxon>
        <taxon>Volvocaceae</taxon>
        <taxon>Gonium</taxon>
    </lineage>
</organism>
<evidence type="ECO:0000256" key="1">
    <source>
        <dbReference type="SAM" id="MobiDB-lite"/>
    </source>
</evidence>
<accession>A0A150FVQ5</accession>
<feature type="compositionally biased region" description="Basic and acidic residues" evidence="1">
    <location>
        <begin position="68"/>
        <end position="77"/>
    </location>
</feature>
<proteinExistence type="predicted"/>
<dbReference type="AlphaFoldDB" id="A0A150FVQ5"/>
<comment type="caution">
    <text evidence="2">The sequence shown here is derived from an EMBL/GenBank/DDBJ whole genome shotgun (WGS) entry which is preliminary data.</text>
</comment>
<evidence type="ECO:0000313" key="2">
    <source>
        <dbReference type="EMBL" id="KXZ41110.1"/>
    </source>
</evidence>
<keyword evidence="3" id="KW-1185">Reference proteome</keyword>